<evidence type="ECO:0000313" key="16">
    <source>
        <dbReference type="EMBL" id="KAG6776969.1"/>
    </source>
</evidence>
<dbReference type="FunFam" id="3.40.50.300:FF:000450">
    <property type="entry name" value="ABC transporter C family member 2"/>
    <property type="match status" value="1"/>
</dbReference>
<comment type="similarity">
    <text evidence="2">Belongs to the ABC transporter superfamily. ABCC family. Conjugate transporter (TC 3.A.1.208) subfamily.</text>
</comment>
<dbReference type="GO" id="GO:0005774">
    <property type="term" value="C:vacuolar membrane"/>
    <property type="evidence" value="ECO:0007669"/>
    <property type="project" value="UniProtKB-SubCell"/>
</dbReference>
<dbReference type="GO" id="GO:0005524">
    <property type="term" value="F:ATP binding"/>
    <property type="evidence" value="ECO:0007669"/>
    <property type="project" value="UniProtKB-KW"/>
</dbReference>
<keyword evidence="5 13" id="KW-0812">Transmembrane</keyword>
<evidence type="ECO:0000256" key="10">
    <source>
        <dbReference type="ARBA" id="ARBA00022989"/>
    </source>
</evidence>
<name>A0A8X7ZVZ9_POPTO</name>
<keyword evidence="9" id="KW-1278">Translocase</keyword>
<dbReference type="Proteomes" id="UP000886885">
    <property type="component" value="Chromosome 4D"/>
</dbReference>
<keyword evidence="8" id="KW-0067">ATP-binding</keyword>
<dbReference type="PROSITE" id="PS00211">
    <property type="entry name" value="ABC_TRANSPORTER_1"/>
    <property type="match status" value="2"/>
</dbReference>
<evidence type="ECO:0000256" key="3">
    <source>
        <dbReference type="ARBA" id="ARBA00012191"/>
    </source>
</evidence>
<dbReference type="EC" id="7.6.2.2" evidence="3"/>
<dbReference type="InterPro" id="IPR017871">
    <property type="entry name" value="ABC_transporter-like_CS"/>
</dbReference>
<keyword evidence="6" id="KW-0677">Repeat</keyword>
<evidence type="ECO:0000256" key="7">
    <source>
        <dbReference type="ARBA" id="ARBA00022741"/>
    </source>
</evidence>
<dbReference type="PANTHER" id="PTHR24223:SF375">
    <property type="entry name" value="ABC TRANSPORTER C FAMILY MEMBER 11-RELATED"/>
    <property type="match status" value="1"/>
</dbReference>
<dbReference type="InterPro" id="IPR003593">
    <property type="entry name" value="AAA+_ATPase"/>
</dbReference>
<evidence type="ECO:0000256" key="6">
    <source>
        <dbReference type="ARBA" id="ARBA00022737"/>
    </source>
</evidence>
<dbReference type="InterPro" id="IPR011527">
    <property type="entry name" value="ABC1_TM_dom"/>
</dbReference>
<dbReference type="PROSITE" id="PS50929">
    <property type="entry name" value="ABC_TM1F"/>
    <property type="match status" value="2"/>
</dbReference>
<proteinExistence type="inferred from homology"/>
<keyword evidence="10 13" id="KW-1133">Transmembrane helix</keyword>
<gene>
    <name evidence="16" type="ORF">POTOM_016762</name>
</gene>
<dbReference type="FunFam" id="3.40.50.300:FF:000163">
    <property type="entry name" value="Multidrug resistance-associated protein member 4"/>
    <property type="match status" value="1"/>
</dbReference>
<dbReference type="Pfam" id="PF00664">
    <property type="entry name" value="ABC_membrane"/>
    <property type="match status" value="2"/>
</dbReference>
<dbReference type="OrthoDB" id="6500128at2759"/>
<evidence type="ECO:0000259" key="15">
    <source>
        <dbReference type="PROSITE" id="PS50929"/>
    </source>
</evidence>
<dbReference type="GO" id="GO:0008559">
    <property type="term" value="F:ABC-type xenobiotic transporter activity"/>
    <property type="evidence" value="ECO:0007669"/>
    <property type="project" value="UniProtKB-EC"/>
</dbReference>
<dbReference type="GO" id="GO:1902417">
    <property type="term" value="F:(+)-abscisic acid D-glucopyranosyl ester transmembrane transporter activity"/>
    <property type="evidence" value="ECO:0007669"/>
    <property type="project" value="UniProtKB-ARBA"/>
</dbReference>
<evidence type="ECO:0000259" key="14">
    <source>
        <dbReference type="PROSITE" id="PS50893"/>
    </source>
</evidence>
<evidence type="ECO:0000256" key="4">
    <source>
        <dbReference type="ARBA" id="ARBA00022448"/>
    </source>
</evidence>
<dbReference type="PROSITE" id="PS50893">
    <property type="entry name" value="ABC_TRANSPORTER_2"/>
    <property type="match status" value="2"/>
</dbReference>
<evidence type="ECO:0000256" key="13">
    <source>
        <dbReference type="SAM" id="Phobius"/>
    </source>
</evidence>
<dbReference type="GO" id="GO:0016887">
    <property type="term" value="F:ATP hydrolysis activity"/>
    <property type="evidence" value="ECO:0007669"/>
    <property type="project" value="InterPro"/>
</dbReference>
<dbReference type="EMBL" id="JAAWWB010000008">
    <property type="protein sequence ID" value="KAG6776969.1"/>
    <property type="molecule type" value="Genomic_DNA"/>
</dbReference>
<evidence type="ECO:0000313" key="17">
    <source>
        <dbReference type="Proteomes" id="UP000886885"/>
    </source>
</evidence>
<comment type="catalytic activity">
    <reaction evidence="12">
        <text>ATP + H2O + xenobioticSide 1 = ADP + phosphate + xenobioticSide 2.</text>
        <dbReference type="EC" id="7.6.2.2"/>
    </reaction>
</comment>
<dbReference type="CDD" id="cd18580">
    <property type="entry name" value="ABC_6TM_ABCC_D2"/>
    <property type="match status" value="1"/>
</dbReference>
<organism evidence="16 17">
    <name type="scientific">Populus tomentosa</name>
    <name type="common">Chinese white poplar</name>
    <dbReference type="NCBI Taxonomy" id="118781"/>
    <lineage>
        <taxon>Eukaryota</taxon>
        <taxon>Viridiplantae</taxon>
        <taxon>Streptophyta</taxon>
        <taxon>Embryophyta</taxon>
        <taxon>Tracheophyta</taxon>
        <taxon>Spermatophyta</taxon>
        <taxon>Magnoliopsida</taxon>
        <taxon>eudicotyledons</taxon>
        <taxon>Gunneridae</taxon>
        <taxon>Pentapetalae</taxon>
        <taxon>rosids</taxon>
        <taxon>fabids</taxon>
        <taxon>Malpighiales</taxon>
        <taxon>Salicaceae</taxon>
        <taxon>Saliceae</taxon>
        <taxon>Populus</taxon>
    </lineage>
</organism>
<dbReference type="FunFam" id="1.20.1560.10:FF:000013">
    <property type="entry name" value="ABC transporter C family member 2"/>
    <property type="match status" value="1"/>
</dbReference>
<dbReference type="Pfam" id="PF00005">
    <property type="entry name" value="ABC_tran"/>
    <property type="match status" value="2"/>
</dbReference>
<evidence type="ECO:0000256" key="2">
    <source>
        <dbReference type="ARBA" id="ARBA00009726"/>
    </source>
</evidence>
<accession>A0A8X7ZVZ9</accession>
<feature type="transmembrane region" description="Helical" evidence="13">
    <location>
        <begin position="103"/>
        <end position="127"/>
    </location>
</feature>
<evidence type="ECO:0000256" key="12">
    <source>
        <dbReference type="ARBA" id="ARBA00034018"/>
    </source>
</evidence>
<feature type="transmembrane region" description="Helical" evidence="13">
    <location>
        <begin position="588"/>
        <end position="608"/>
    </location>
</feature>
<dbReference type="SMART" id="SM00382">
    <property type="entry name" value="AAA"/>
    <property type="match status" value="2"/>
</dbReference>
<feature type="domain" description="ABC transporter" evidence="14">
    <location>
        <begin position="675"/>
        <end position="899"/>
    </location>
</feature>
<dbReference type="InterPro" id="IPR050173">
    <property type="entry name" value="ABC_transporter_C-like"/>
</dbReference>
<keyword evidence="4" id="KW-0813">Transport</keyword>
<evidence type="ECO:0000256" key="1">
    <source>
        <dbReference type="ARBA" id="ARBA00004128"/>
    </source>
</evidence>
<dbReference type="InterPro" id="IPR044726">
    <property type="entry name" value="ABCC_6TM_D2"/>
</dbReference>
<feature type="transmembrane region" description="Helical" evidence="13">
    <location>
        <begin position="971"/>
        <end position="992"/>
    </location>
</feature>
<evidence type="ECO:0000256" key="11">
    <source>
        <dbReference type="ARBA" id="ARBA00023136"/>
    </source>
</evidence>
<evidence type="ECO:0000256" key="5">
    <source>
        <dbReference type="ARBA" id="ARBA00022692"/>
    </source>
</evidence>
<feature type="transmembrane region" description="Helical" evidence="13">
    <location>
        <begin position="1013"/>
        <end position="1037"/>
    </location>
</feature>
<comment type="subcellular location">
    <subcellularLocation>
        <location evidence="1">Vacuole membrane</location>
        <topology evidence="1">Multi-pass membrane protein</topology>
    </subcellularLocation>
</comment>
<dbReference type="InterPro" id="IPR003439">
    <property type="entry name" value="ABC_transporter-like_ATP-bd"/>
</dbReference>
<dbReference type="PANTHER" id="PTHR24223">
    <property type="entry name" value="ATP-BINDING CASSETTE SUB-FAMILY C"/>
    <property type="match status" value="1"/>
</dbReference>
<dbReference type="CDD" id="cd18579">
    <property type="entry name" value="ABC_6TM_ABCC_D1"/>
    <property type="match status" value="1"/>
</dbReference>
<dbReference type="FunFam" id="1.20.1560.10:FF:000024">
    <property type="entry name" value="ABC transporter C family member 2"/>
    <property type="match status" value="1"/>
</dbReference>
<feature type="domain" description="ABC transmembrane type-1" evidence="15">
    <location>
        <begin position="439"/>
        <end position="643"/>
    </location>
</feature>
<reference evidence="16" key="1">
    <citation type="journal article" date="2020" name="bioRxiv">
        <title>Hybrid origin of Populus tomentosa Carr. identified through genome sequencing and phylogenomic analysis.</title>
        <authorList>
            <person name="An X."/>
            <person name="Gao K."/>
            <person name="Chen Z."/>
            <person name="Li J."/>
            <person name="Yang X."/>
            <person name="Yang X."/>
            <person name="Zhou J."/>
            <person name="Guo T."/>
            <person name="Zhao T."/>
            <person name="Huang S."/>
            <person name="Miao D."/>
            <person name="Khan W.U."/>
            <person name="Rao P."/>
            <person name="Ye M."/>
            <person name="Lei B."/>
            <person name="Liao W."/>
            <person name="Wang J."/>
            <person name="Ji L."/>
            <person name="Li Y."/>
            <person name="Guo B."/>
            <person name="Mustafa N.S."/>
            <person name="Li S."/>
            <person name="Yun Q."/>
            <person name="Keller S.R."/>
            <person name="Mao J."/>
            <person name="Zhang R."/>
            <person name="Strauss S.H."/>
        </authorList>
    </citation>
    <scope>NUCLEOTIDE SEQUENCE</scope>
    <source>
        <strain evidence="16">GM15</strain>
        <tissue evidence="16">Leaf</tissue>
    </source>
</reference>
<evidence type="ECO:0000256" key="8">
    <source>
        <dbReference type="ARBA" id="ARBA00022840"/>
    </source>
</evidence>
<feature type="domain" description="ABC transmembrane type-1" evidence="15">
    <location>
        <begin position="977"/>
        <end position="1260"/>
    </location>
</feature>
<sequence>MVRRLEFEELLRQMAKFMGEFFVLNVDRFCLALASKKIHPTFTMAHGYPPDLGALEISCMDACYSITDFINGGGKMGLEALVWYCRPMANGVWAKEVDNAFGAYTPCAIDSLVICISHLALLGLCLYRIWLIIDNNTKVQKYCLRTNYYNYMLGFLAACCTVQPLLRLFMDVSIFNLDGQTSLSPFELVSLIVEALAWCSTLIMIGLETKIYIRQFRWYVRFGVIYVLVGEAAMFNLILSVSDYYSRFTLYMYISTVFCQVLLGILLLVYIPNLDPYPDYVMMESESLDNCEYEALPGREQICPERHANLFSNILIHFPLQGIFFGWLTPLMKQGHKRPITENDVWKLDTWDQTETLIKKFQTCWVEESKRPKPRLLRALNNSLGARFWLGGFFKIGHDLSQFMGPIVLSHLLQSMQRGDPAWIGYIYAFSIFLGVVAAIFRKSLKLIHEGRKNFPSGKITNMITTDANALQQICQQLHGLWSAPFRITISMVLLYQQLGVASLFGSLMLVLMVPTQTILMSKMRKLTKEGLHRTDKRVSLMNEILAAMDAVKCYAWEKSFQSRIQIVRDDELSWFRSAQLLSAFNSFILNSIPVIVTLVSFGTFTFLGGDLTPAKAFTSLSLFQVLRSPLNMLPNLLSQVVNANISLQRLEELFLAEERILAPNLPLKFGIPAISIENGNFLWDSKLEKPTLSDINLKIQVGSLVAIVGGTGEGKTSLISAMLGELPPMEDASVVIRGTVAYVPQVSWIFNATVRDNILFGSEYEPSRYMKAIDVTALQHDLDLLPGHDLTEIGERGVNISGGQKQRVSMARAVYSNSDVYIFDDPLSALDAHVGRQVFNSCIKDELQGKTRVLVTNQLHFLPQVDKIILLSEGMTKEEGTFEELSKYGKLFQKLMENVGKMEELVEEKNSENLDCKSSKPAANGGNDLPQKAGYKMKVKGGKSVLIKQEERETGVVSWNVLIRYNNALGGIWVVLIIFLCYLLTEVLRVSRSTWLSFWTNQSTLESYRPGYYIFVYALLSFGQVVVTLVNSYWLISSSLHAAKRLHDAMLDSILRAPMLFFHTNPSGRIINRFAKDLGEIDRNIANFANNFLNQAWQLFSTFVLIGIVSTISLWAIMPLLILFYSAYLYYQSTSREVKRLDSITRSPVYAQFGEALSGLSSIRAYKAYDWMAIINGKSMDNNIRFTLVNMSSNRWLTIRLVTLGGIMIWLIATFAVLGNGRTENHVEFASVMGLLLSYTLNITDLLSNVLRQASRAENSLNSVERVGTYMDLPSEAPAIVETNRPPPAWPSSGSIKFRDVVLRYRPELPPVLHHLSFEVSPSEKLGIVGRTGAGKSSMLNALFRIVELERGEITIDGCDVAKFGLTDLRKTLSIIPQSPVLFSGTVRFNLDPFSEHNDADLWEALERAHLKDAIRNNSFGLDAEVFEGGENFSVGQRQLLSLARALLRRSKILVLDEATASVDVRTDALIQKTIREEFRSCTMLVIAHRLNTIIDCDRILVLEAGQVLEHGTPEELLLPNEGSAFSRMVRSTGPANAQYLYSLVLESKENKLSKRKNDHRWIDSTRWAAAAQLALVVSLASSENGLPMLDVGDEDNILRKTYKWFCIHFLIQHGRIVSGLAVMGRLSHGRHQQYDYENESLDWDDLKI</sequence>
<dbReference type="CDD" id="cd03250">
    <property type="entry name" value="ABCC_MRP_domain1"/>
    <property type="match status" value="1"/>
</dbReference>
<feature type="domain" description="ABC transporter" evidence="14">
    <location>
        <begin position="1297"/>
        <end position="1531"/>
    </location>
</feature>
<feature type="transmembrane region" description="Helical" evidence="13">
    <location>
        <begin position="250"/>
        <end position="271"/>
    </location>
</feature>
<dbReference type="CDD" id="cd03244">
    <property type="entry name" value="ABCC_MRP_domain2"/>
    <property type="match status" value="1"/>
</dbReference>
<feature type="transmembrane region" description="Helical" evidence="13">
    <location>
        <begin position="1104"/>
        <end position="1132"/>
    </location>
</feature>
<feature type="transmembrane region" description="Helical" evidence="13">
    <location>
        <begin position="186"/>
        <end position="207"/>
    </location>
</feature>
<feature type="transmembrane region" description="Helical" evidence="13">
    <location>
        <begin position="148"/>
        <end position="166"/>
    </location>
</feature>
<evidence type="ECO:0000256" key="9">
    <source>
        <dbReference type="ARBA" id="ARBA00022967"/>
    </source>
</evidence>
<feature type="transmembrane region" description="Helical" evidence="13">
    <location>
        <begin position="1198"/>
        <end position="1218"/>
    </location>
</feature>
<feature type="transmembrane region" description="Helical" evidence="13">
    <location>
        <begin position="423"/>
        <end position="441"/>
    </location>
</feature>
<feature type="transmembrane region" description="Helical" evidence="13">
    <location>
        <begin position="219"/>
        <end position="238"/>
    </location>
</feature>
<dbReference type="InterPro" id="IPR044746">
    <property type="entry name" value="ABCC_6TM_D1"/>
</dbReference>
<feature type="transmembrane region" description="Helical" evidence="13">
    <location>
        <begin position="495"/>
        <end position="516"/>
    </location>
</feature>
<protein>
    <recommendedName>
        <fullName evidence="3">ABC-type xenobiotic transporter</fullName>
        <ecNumber evidence="3">7.6.2.2</ecNumber>
    </recommendedName>
</protein>
<keyword evidence="11 13" id="KW-0472">Membrane</keyword>
<comment type="caution">
    <text evidence="16">The sequence shown here is derived from an EMBL/GenBank/DDBJ whole genome shotgun (WGS) entry which is preliminary data.</text>
</comment>
<keyword evidence="7" id="KW-0547">Nucleotide-binding</keyword>
<keyword evidence="17" id="KW-1185">Reference proteome</keyword>